<dbReference type="InterPro" id="IPR051803">
    <property type="entry name" value="TA_system_RelE-like_toxin"/>
</dbReference>
<dbReference type="PANTHER" id="PTHR33755:SF7">
    <property type="entry name" value="TOXIN MODULE OF TOXIN-ANTITOXIN SYSTEM RELE_STBE FAMILY"/>
    <property type="match status" value="1"/>
</dbReference>
<comment type="similarity">
    <text evidence="1">Belongs to the RelE toxin family.</text>
</comment>
<dbReference type="Pfam" id="PF05016">
    <property type="entry name" value="ParE_toxin"/>
    <property type="match status" value="1"/>
</dbReference>
<dbReference type="PANTHER" id="PTHR33755">
    <property type="entry name" value="TOXIN PARE1-RELATED"/>
    <property type="match status" value="1"/>
</dbReference>
<dbReference type="RefSeq" id="WP_211550966.1">
    <property type="nucleotide sequence ID" value="NZ_JAGTUF010000021.1"/>
</dbReference>
<evidence type="ECO:0000313" key="3">
    <source>
        <dbReference type="EMBL" id="MBR9973334.1"/>
    </source>
</evidence>
<evidence type="ECO:0000313" key="4">
    <source>
        <dbReference type="Proteomes" id="UP000680714"/>
    </source>
</evidence>
<sequence>MPRLIWSPLAVQDVARFHAFLRPKSREAAFRAVRAIRESMKILAVQPEIGRPVDDMEPQFRDWLIEFGDGGYVARYHYDGRDIVVLTVRHTREAGF</sequence>
<name>A0ABS5IFX5_9PROT</name>
<dbReference type="EMBL" id="JAGTUF010000021">
    <property type="protein sequence ID" value="MBR9973334.1"/>
    <property type="molecule type" value="Genomic_DNA"/>
</dbReference>
<reference evidence="3 4" key="1">
    <citation type="submission" date="2021-04" db="EMBL/GenBank/DDBJ databases">
        <title>Magnetospirillum sulfuroxidans sp. nov., a facultative chemolithoautotrophic sulfur-oxidizing alphaproteobacterium isolated from freshwater sediment and proposals for Paramagetospirillum gen. nov., and Magnetospirillaceae fam. nov.</title>
        <authorList>
            <person name="Koziaeva V."/>
            <person name="Geelhoed J.S."/>
            <person name="Sorokin D.Y."/>
            <person name="Grouzdev D.S."/>
        </authorList>
    </citation>
    <scope>NUCLEOTIDE SEQUENCE [LARGE SCALE GENOMIC DNA]</scope>
    <source>
        <strain evidence="3 4">J10</strain>
    </source>
</reference>
<keyword evidence="2" id="KW-1277">Toxin-antitoxin system</keyword>
<protein>
    <submittedName>
        <fullName evidence="3">Type II toxin-antitoxin system RelE/ParE family toxin</fullName>
    </submittedName>
</protein>
<comment type="caution">
    <text evidence="3">The sequence shown here is derived from an EMBL/GenBank/DDBJ whole genome shotgun (WGS) entry which is preliminary data.</text>
</comment>
<dbReference type="InterPro" id="IPR035093">
    <property type="entry name" value="RelE/ParE_toxin_dom_sf"/>
</dbReference>
<organism evidence="3 4">
    <name type="scientific">Magnetospirillum sulfuroxidans</name>
    <dbReference type="NCBI Taxonomy" id="611300"/>
    <lineage>
        <taxon>Bacteria</taxon>
        <taxon>Pseudomonadati</taxon>
        <taxon>Pseudomonadota</taxon>
        <taxon>Alphaproteobacteria</taxon>
        <taxon>Rhodospirillales</taxon>
        <taxon>Rhodospirillaceae</taxon>
        <taxon>Magnetospirillum</taxon>
    </lineage>
</organism>
<proteinExistence type="inferred from homology"/>
<dbReference type="InterPro" id="IPR007712">
    <property type="entry name" value="RelE/ParE_toxin"/>
</dbReference>
<accession>A0ABS5IFX5</accession>
<dbReference type="Proteomes" id="UP000680714">
    <property type="component" value="Unassembled WGS sequence"/>
</dbReference>
<evidence type="ECO:0000256" key="1">
    <source>
        <dbReference type="ARBA" id="ARBA00006226"/>
    </source>
</evidence>
<evidence type="ECO:0000256" key="2">
    <source>
        <dbReference type="ARBA" id="ARBA00022649"/>
    </source>
</evidence>
<keyword evidence="4" id="KW-1185">Reference proteome</keyword>
<dbReference type="Gene3D" id="3.30.2310.20">
    <property type="entry name" value="RelE-like"/>
    <property type="match status" value="1"/>
</dbReference>
<gene>
    <name evidence="3" type="ORF">KEC16_16540</name>
</gene>